<keyword evidence="5 7" id="KW-1133">Transmembrane helix</keyword>
<organism evidence="8 9">
    <name type="scientific">Ewingella americana (strain ATCC 33852 / DSM 4580 / CCUG 14506 / JCM 5911 / LMG 7869 / NCTC 12157 / CDC 1468-78)</name>
    <dbReference type="NCBI Taxonomy" id="910964"/>
    <lineage>
        <taxon>Bacteria</taxon>
        <taxon>Pseudomonadati</taxon>
        <taxon>Pseudomonadota</taxon>
        <taxon>Gammaproteobacteria</taxon>
        <taxon>Enterobacterales</taxon>
        <taxon>Yersiniaceae</taxon>
        <taxon>Ewingella</taxon>
    </lineage>
</organism>
<dbReference type="AlphaFoldDB" id="A0A085G4G4"/>
<sequence length="210" mass="22416">MTLTESLISYAFAAGILTLTPGLDTALVLRTAASEGSKKAVLAALGISTGCLVWGAAVALGLGALLAASELAFTVLKWIGAAYLCWLGVQMLLKPRESMSFSAQGKAKKNPLFGSWFIKGLFGNVLNPKVGVFYVSFLPQFVATGYSVPPYIFGLAAMHAVIGTLWSLTMIAATRPLSRWLQRPRVVKTLDRLTGTVFIAFAVRLATTKR</sequence>
<evidence type="ECO:0000256" key="3">
    <source>
        <dbReference type="ARBA" id="ARBA00022692"/>
    </source>
</evidence>
<feature type="transmembrane region" description="Helical" evidence="7">
    <location>
        <begin position="148"/>
        <end position="168"/>
    </location>
</feature>
<dbReference type="Pfam" id="PF01810">
    <property type="entry name" value="LysE"/>
    <property type="match status" value="1"/>
</dbReference>
<evidence type="ECO:0000256" key="5">
    <source>
        <dbReference type="ARBA" id="ARBA00022989"/>
    </source>
</evidence>
<dbReference type="STRING" id="910964.GEAM_3581"/>
<feature type="transmembrane region" description="Helical" evidence="7">
    <location>
        <begin position="6"/>
        <end position="29"/>
    </location>
</feature>
<dbReference type="PANTHER" id="PTHR30086">
    <property type="entry name" value="ARGININE EXPORTER PROTEIN ARGO"/>
    <property type="match status" value="1"/>
</dbReference>
<evidence type="ECO:0000313" key="9">
    <source>
        <dbReference type="Proteomes" id="UP000028640"/>
    </source>
</evidence>
<feature type="transmembrane region" description="Helical" evidence="7">
    <location>
        <begin position="71"/>
        <end position="93"/>
    </location>
</feature>
<comment type="caution">
    <text evidence="8">The sequence shown here is derived from an EMBL/GenBank/DDBJ whole genome shotgun (WGS) entry which is preliminary data.</text>
</comment>
<evidence type="ECO:0000256" key="1">
    <source>
        <dbReference type="ARBA" id="ARBA00004651"/>
    </source>
</evidence>
<proteinExistence type="predicted"/>
<dbReference type="EMBL" id="JMPJ01000067">
    <property type="protein sequence ID" value="KFC78609.1"/>
    <property type="molecule type" value="Genomic_DNA"/>
</dbReference>
<dbReference type="Proteomes" id="UP000028640">
    <property type="component" value="Unassembled WGS sequence"/>
</dbReference>
<dbReference type="PIRSF" id="PIRSF006324">
    <property type="entry name" value="LeuE"/>
    <property type="match status" value="1"/>
</dbReference>
<protein>
    <submittedName>
        <fullName evidence="8">Putative LysE family transporter</fullName>
    </submittedName>
</protein>
<accession>A0A085G4G4</accession>
<dbReference type="GO" id="GO:0015171">
    <property type="term" value="F:amino acid transmembrane transporter activity"/>
    <property type="evidence" value="ECO:0007669"/>
    <property type="project" value="TreeGrafter"/>
</dbReference>
<dbReference type="OrthoDB" id="9804822at2"/>
<dbReference type="PANTHER" id="PTHR30086:SF20">
    <property type="entry name" value="ARGININE EXPORTER PROTEIN ARGO-RELATED"/>
    <property type="match status" value="1"/>
</dbReference>
<dbReference type="eggNOG" id="COG1280">
    <property type="taxonomic scope" value="Bacteria"/>
</dbReference>
<keyword evidence="6 7" id="KW-0472">Membrane</keyword>
<keyword evidence="2" id="KW-1003">Cell membrane</keyword>
<dbReference type="GO" id="GO:0005886">
    <property type="term" value="C:plasma membrane"/>
    <property type="evidence" value="ECO:0007669"/>
    <property type="project" value="UniProtKB-SubCell"/>
</dbReference>
<dbReference type="InterPro" id="IPR001123">
    <property type="entry name" value="LeuE-type"/>
</dbReference>
<reference evidence="8 9" key="1">
    <citation type="submission" date="2014-05" db="EMBL/GenBank/DDBJ databases">
        <title>ATOL: Assembling a taxonomically balanced genome-scale reconstruction of the evolutionary history of the Enterobacteriaceae.</title>
        <authorList>
            <person name="Plunkett G.III."/>
            <person name="Neeno-Eckwall E.C."/>
            <person name="Glasner J.D."/>
            <person name="Perna N.T."/>
        </authorList>
    </citation>
    <scope>NUCLEOTIDE SEQUENCE [LARGE SCALE GENOMIC DNA]</scope>
    <source>
        <strain evidence="8 9">ATCC 33852</strain>
    </source>
</reference>
<feature type="transmembrane region" description="Helical" evidence="7">
    <location>
        <begin position="41"/>
        <end position="65"/>
    </location>
</feature>
<dbReference type="RefSeq" id="WP_034794199.1">
    <property type="nucleotide sequence ID" value="NZ_JMPJ01000067.1"/>
</dbReference>
<evidence type="ECO:0000256" key="2">
    <source>
        <dbReference type="ARBA" id="ARBA00022475"/>
    </source>
</evidence>
<keyword evidence="4" id="KW-0813">Transport</keyword>
<evidence type="ECO:0000313" key="8">
    <source>
        <dbReference type="EMBL" id="KFC78609.1"/>
    </source>
</evidence>
<evidence type="ECO:0000256" key="7">
    <source>
        <dbReference type="SAM" id="Phobius"/>
    </source>
</evidence>
<keyword evidence="9" id="KW-1185">Reference proteome</keyword>
<evidence type="ECO:0000256" key="4">
    <source>
        <dbReference type="ARBA" id="ARBA00022970"/>
    </source>
</evidence>
<gene>
    <name evidence="8" type="ORF">GEAM_3581</name>
</gene>
<comment type="subcellular location">
    <subcellularLocation>
        <location evidence="1">Cell membrane</location>
        <topology evidence="1">Multi-pass membrane protein</topology>
    </subcellularLocation>
</comment>
<dbReference type="GeneID" id="78381883"/>
<name>A0A085G4G4_EWIA3</name>
<keyword evidence="3 7" id="KW-0812">Transmembrane</keyword>
<evidence type="ECO:0000256" key="6">
    <source>
        <dbReference type="ARBA" id="ARBA00023136"/>
    </source>
</evidence>
<keyword evidence="4" id="KW-0029">Amino-acid transport</keyword>